<dbReference type="PANTHER" id="PTHR10742:SF410">
    <property type="entry name" value="LYSINE-SPECIFIC HISTONE DEMETHYLASE 2"/>
    <property type="match status" value="1"/>
</dbReference>
<keyword evidence="3" id="KW-1185">Reference proteome</keyword>
<protein>
    <submittedName>
        <fullName evidence="2">FAD-dependent oxidoreductase</fullName>
    </submittedName>
</protein>
<name>A0A839K4Q8_9FIRM</name>
<dbReference type="PANTHER" id="PTHR10742">
    <property type="entry name" value="FLAVIN MONOAMINE OXIDASE"/>
    <property type="match status" value="1"/>
</dbReference>
<dbReference type="Gene3D" id="3.90.660.10">
    <property type="match status" value="1"/>
</dbReference>
<reference evidence="2 3" key="1">
    <citation type="submission" date="2020-07" db="EMBL/GenBank/DDBJ databases">
        <title>Characterization and genome sequencing of isolate MD1, a novel member within the family Lachnospiraceae.</title>
        <authorList>
            <person name="Rettenmaier R."/>
            <person name="Di Bello L."/>
            <person name="Zinser C."/>
            <person name="Scheitz K."/>
            <person name="Liebl W."/>
            <person name="Zverlov V."/>
        </authorList>
    </citation>
    <scope>NUCLEOTIDE SEQUENCE [LARGE SCALE GENOMIC DNA]</scope>
    <source>
        <strain evidence="2 3">MD1</strain>
    </source>
</reference>
<dbReference type="SUPFAM" id="SSF51971">
    <property type="entry name" value="Nucleotide-binding domain"/>
    <property type="match status" value="1"/>
</dbReference>
<feature type="domain" description="Amine oxidase" evidence="1">
    <location>
        <begin position="8"/>
        <end position="124"/>
    </location>
</feature>
<dbReference type="AlphaFoldDB" id="A0A839K4Q8"/>
<sequence>MCSSEEPGVLLASYGLEQNATRIAGLEPMERYETIRQNIEEVHGLPKGFLNSFIISNKTVNWFTEPNFRGAFAYYLPGQKELFAYEMQRPEYQNRLFFAGEHTSTKHGWIQGALFSGKMAANQLAYALNTL</sequence>
<dbReference type="Gene3D" id="1.10.10.1620">
    <property type="match status" value="1"/>
</dbReference>
<dbReference type="GO" id="GO:0016491">
    <property type="term" value="F:oxidoreductase activity"/>
    <property type="evidence" value="ECO:0007669"/>
    <property type="project" value="InterPro"/>
</dbReference>
<organism evidence="2 3">
    <name type="scientific">Variimorphobacter saccharofermentans</name>
    <dbReference type="NCBI Taxonomy" id="2755051"/>
    <lineage>
        <taxon>Bacteria</taxon>
        <taxon>Bacillati</taxon>
        <taxon>Bacillota</taxon>
        <taxon>Clostridia</taxon>
        <taxon>Lachnospirales</taxon>
        <taxon>Lachnospiraceae</taxon>
        <taxon>Variimorphobacter</taxon>
    </lineage>
</organism>
<proteinExistence type="predicted"/>
<dbReference type="Proteomes" id="UP000574276">
    <property type="component" value="Unassembled WGS sequence"/>
</dbReference>
<evidence type="ECO:0000259" key="1">
    <source>
        <dbReference type="Pfam" id="PF01593"/>
    </source>
</evidence>
<dbReference type="EMBL" id="JACEGA010000001">
    <property type="protein sequence ID" value="MBB2184348.1"/>
    <property type="molecule type" value="Genomic_DNA"/>
</dbReference>
<dbReference type="InterPro" id="IPR050281">
    <property type="entry name" value="Flavin_monoamine_oxidase"/>
</dbReference>
<dbReference type="Pfam" id="PF01593">
    <property type="entry name" value="Amino_oxidase"/>
    <property type="match status" value="1"/>
</dbReference>
<dbReference type="InterPro" id="IPR002937">
    <property type="entry name" value="Amino_oxidase"/>
</dbReference>
<comment type="caution">
    <text evidence="2">The sequence shown here is derived from an EMBL/GenBank/DDBJ whole genome shotgun (WGS) entry which is preliminary data.</text>
</comment>
<gene>
    <name evidence="2" type="ORF">H0486_15815</name>
</gene>
<evidence type="ECO:0000313" key="3">
    <source>
        <dbReference type="Proteomes" id="UP000574276"/>
    </source>
</evidence>
<dbReference type="SUPFAM" id="SSF54373">
    <property type="entry name" value="FAD-linked reductases, C-terminal domain"/>
    <property type="match status" value="1"/>
</dbReference>
<dbReference type="RefSeq" id="WP_228353928.1">
    <property type="nucleotide sequence ID" value="NZ_JACEGA010000001.1"/>
</dbReference>
<evidence type="ECO:0000313" key="2">
    <source>
        <dbReference type="EMBL" id="MBB2184348.1"/>
    </source>
</evidence>
<accession>A0A839K4Q8</accession>